<feature type="domain" description="PEP-utilising enzyme mobile" evidence="21">
    <location>
        <begin position="158"/>
        <end position="227"/>
    </location>
</feature>
<evidence type="ECO:0000256" key="7">
    <source>
        <dbReference type="ARBA" id="ARBA00022448"/>
    </source>
</evidence>
<keyword evidence="9 16" id="KW-0762">Sugar transport</keyword>
<keyword evidence="24" id="KW-0670">Pyruvate</keyword>
<accession>A0A538TUE7</accession>
<dbReference type="SUPFAM" id="SSF47831">
    <property type="entry name" value="Enzyme I of the PEP:sugar phosphotransferase system HPr-binding (sub)domain"/>
    <property type="match status" value="1"/>
</dbReference>
<evidence type="ECO:0000256" key="8">
    <source>
        <dbReference type="ARBA" id="ARBA00022490"/>
    </source>
</evidence>
<evidence type="ECO:0000313" key="24">
    <source>
        <dbReference type="EMBL" id="TMQ67250.1"/>
    </source>
</evidence>
<keyword evidence="7 16" id="KW-0813">Transport</keyword>
<organism evidence="24 25">
    <name type="scientific">Eiseniibacteriota bacterium</name>
    <dbReference type="NCBI Taxonomy" id="2212470"/>
    <lineage>
        <taxon>Bacteria</taxon>
        <taxon>Candidatus Eiseniibacteriota</taxon>
    </lineage>
</organism>
<dbReference type="InterPro" id="IPR008731">
    <property type="entry name" value="PTS_EIN"/>
</dbReference>
<feature type="active site" description="Proton donor" evidence="17">
    <location>
        <position position="504"/>
    </location>
</feature>
<dbReference type="InterPro" id="IPR015813">
    <property type="entry name" value="Pyrv/PenolPyrv_kinase-like_dom"/>
</dbReference>
<feature type="domain" description="Phosphotransferase system enzyme I N-terminal" evidence="23">
    <location>
        <begin position="5"/>
        <end position="128"/>
    </location>
</feature>
<comment type="catalytic activity">
    <reaction evidence="1 16">
        <text>L-histidyl-[protein] + phosphoenolpyruvate = N(pros)-phospho-L-histidyl-[protein] + pyruvate</text>
        <dbReference type="Rhea" id="RHEA:23880"/>
        <dbReference type="Rhea" id="RHEA-COMP:9745"/>
        <dbReference type="Rhea" id="RHEA-COMP:9746"/>
        <dbReference type="ChEBI" id="CHEBI:15361"/>
        <dbReference type="ChEBI" id="CHEBI:29979"/>
        <dbReference type="ChEBI" id="CHEBI:58702"/>
        <dbReference type="ChEBI" id="CHEBI:64837"/>
        <dbReference type="EC" id="2.7.3.9"/>
    </reaction>
</comment>
<evidence type="ECO:0000256" key="6">
    <source>
        <dbReference type="ARBA" id="ARBA00016544"/>
    </source>
</evidence>
<dbReference type="PRINTS" id="PR01736">
    <property type="entry name" value="PHPHTRNFRASE"/>
</dbReference>
<evidence type="ECO:0000256" key="2">
    <source>
        <dbReference type="ARBA" id="ARBA00001946"/>
    </source>
</evidence>
<dbReference type="PIRSF" id="PIRSF000732">
    <property type="entry name" value="PTS_enzyme_I"/>
    <property type="match status" value="1"/>
</dbReference>
<dbReference type="InterPro" id="IPR036637">
    <property type="entry name" value="Phosphohistidine_dom_sf"/>
</dbReference>
<evidence type="ECO:0000259" key="22">
    <source>
        <dbReference type="Pfam" id="PF02896"/>
    </source>
</evidence>
<dbReference type="SUPFAM" id="SSF52009">
    <property type="entry name" value="Phosphohistidine domain"/>
    <property type="match status" value="1"/>
</dbReference>
<evidence type="ECO:0000256" key="13">
    <source>
        <dbReference type="ARBA" id="ARBA00022777"/>
    </source>
</evidence>
<keyword evidence="14 16" id="KW-0460">Magnesium</keyword>
<name>A0A538TUE7_UNCEI</name>
<dbReference type="Proteomes" id="UP000317691">
    <property type="component" value="Unassembled WGS sequence"/>
</dbReference>
<dbReference type="GO" id="GO:0005737">
    <property type="term" value="C:cytoplasm"/>
    <property type="evidence" value="ECO:0007669"/>
    <property type="project" value="UniProtKB-SubCell"/>
</dbReference>
<dbReference type="PROSITE" id="PS00742">
    <property type="entry name" value="PEP_ENZYMES_2"/>
    <property type="match status" value="1"/>
</dbReference>
<keyword evidence="12 16" id="KW-0479">Metal-binding</keyword>
<proteinExistence type="inferred from homology"/>
<dbReference type="GO" id="GO:0016301">
    <property type="term" value="F:kinase activity"/>
    <property type="evidence" value="ECO:0007669"/>
    <property type="project" value="UniProtKB-KW"/>
</dbReference>
<feature type="binding site" evidence="18">
    <location>
        <begin position="456"/>
        <end position="457"/>
    </location>
    <ligand>
        <name>phosphoenolpyruvate</name>
        <dbReference type="ChEBI" id="CHEBI:58702"/>
    </ligand>
</feature>
<dbReference type="PANTHER" id="PTHR46244">
    <property type="entry name" value="PHOSPHOENOLPYRUVATE-PROTEIN PHOSPHOTRANSFERASE"/>
    <property type="match status" value="1"/>
</dbReference>
<dbReference type="InterPro" id="IPR024692">
    <property type="entry name" value="PTS_EI"/>
</dbReference>
<comment type="caution">
    <text evidence="24">The sequence shown here is derived from an EMBL/GenBank/DDBJ whole genome shotgun (WGS) entry which is preliminary data.</text>
</comment>
<dbReference type="InterPro" id="IPR018274">
    <property type="entry name" value="PEP_util_AS"/>
</dbReference>
<dbReference type="PANTHER" id="PTHR46244:SF6">
    <property type="entry name" value="PHOSPHOENOLPYRUVATE-PROTEIN PHOSPHOTRANSFERASE"/>
    <property type="match status" value="1"/>
</dbReference>
<feature type="binding site" evidence="19">
    <location>
        <position position="457"/>
    </location>
    <ligand>
        <name>Mg(2+)</name>
        <dbReference type="ChEBI" id="CHEBI:18420"/>
    </ligand>
</feature>
<comment type="subcellular location">
    <subcellularLocation>
        <location evidence="3 16">Cytoplasm</location>
    </subcellularLocation>
</comment>
<evidence type="ECO:0000256" key="19">
    <source>
        <dbReference type="PIRSR" id="PIRSR000732-3"/>
    </source>
</evidence>
<dbReference type="Gene3D" id="3.20.20.60">
    <property type="entry name" value="Phosphoenolpyruvate-binding domains"/>
    <property type="match status" value="1"/>
</dbReference>
<comment type="similarity">
    <text evidence="4 16">Belongs to the PEP-utilizing enzyme family.</text>
</comment>
<dbReference type="Pfam" id="PF00391">
    <property type="entry name" value="PEP-utilizers"/>
    <property type="match status" value="1"/>
</dbReference>
<dbReference type="InterPro" id="IPR050499">
    <property type="entry name" value="PEP-utilizing_PTS_enzyme"/>
</dbReference>
<dbReference type="GO" id="GO:0008965">
    <property type="term" value="F:phosphoenolpyruvate-protein phosphotransferase activity"/>
    <property type="evidence" value="ECO:0007669"/>
    <property type="project" value="UniProtKB-EC"/>
</dbReference>
<evidence type="ECO:0000256" key="1">
    <source>
        <dbReference type="ARBA" id="ARBA00000683"/>
    </source>
</evidence>
<evidence type="ECO:0000256" key="18">
    <source>
        <dbReference type="PIRSR" id="PIRSR000732-2"/>
    </source>
</evidence>
<evidence type="ECO:0000256" key="16">
    <source>
        <dbReference type="PIRNR" id="PIRNR000732"/>
    </source>
</evidence>
<keyword evidence="10 16" id="KW-0808">Transferase</keyword>
<keyword evidence="11 16" id="KW-0598">Phosphotransferase system</keyword>
<dbReference type="InterPro" id="IPR036618">
    <property type="entry name" value="PtsI_HPr-bd_sf"/>
</dbReference>
<dbReference type="PROSITE" id="PS00370">
    <property type="entry name" value="PEP_ENZYMES_PHOS_SITE"/>
    <property type="match status" value="1"/>
</dbReference>
<comment type="function">
    <text evidence="16">General (non sugar-specific) component of the phosphoenolpyruvate-dependent sugar phosphotransferase system (sugar PTS). This major carbohydrate active-transport system catalyzes the phosphorylation of incoming sugar substrates concomitantly with their translocation across the cell membrane. Enzyme I transfers the phosphoryl group from phosphoenolpyruvate (PEP) to the phosphoryl carrier protein (HPr).</text>
</comment>
<keyword evidence="8 16" id="KW-0963">Cytoplasm</keyword>
<dbReference type="InterPro" id="IPR006318">
    <property type="entry name" value="PTS_EI-like"/>
</dbReference>
<feature type="binding site" evidence="18">
    <location>
        <position position="298"/>
    </location>
    <ligand>
        <name>phosphoenolpyruvate</name>
        <dbReference type="ChEBI" id="CHEBI:58702"/>
    </ligand>
</feature>
<dbReference type="InterPro" id="IPR023151">
    <property type="entry name" value="PEP_util_CS"/>
</dbReference>
<dbReference type="GO" id="GO:0009401">
    <property type="term" value="P:phosphoenolpyruvate-dependent sugar phosphotransferase system"/>
    <property type="evidence" value="ECO:0007669"/>
    <property type="project" value="UniProtKB-KW"/>
</dbReference>
<dbReference type="Pfam" id="PF02896">
    <property type="entry name" value="PEP-utilizers_C"/>
    <property type="match status" value="1"/>
</dbReference>
<reference evidence="24 25" key="1">
    <citation type="journal article" date="2019" name="Nat. Microbiol.">
        <title>Mediterranean grassland soil C-N compound turnover is dependent on rainfall and depth, and is mediated by genomically divergent microorganisms.</title>
        <authorList>
            <person name="Diamond S."/>
            <person name="Andeer P.F."/>
            <person name="Li Z."/>
            <person name="Crits-Christoph A."/>
            <person name="Burstein D."/>
            <person name="Anantharaman K."/>
            <person name="Lane K.R."/>
            <person name="Thomas B.C."/>
            <person name="Pan C."/>
            <person name="Northen T.R."/>
            <person name="Banfield J.F."/>
        </authorList>
    </citation>
    <scope>NUCLEOTIDE SEQUENCE [LARGE SCALE GENOMIC DNA]</scope>
    <source>
        <strain evidence="24">WS_9</strain>
    </source>
</reference>
<feature type="coiled-coil region" evidence="20">
    <location>
        <begin position="42"/>
        <end position="69"/>
    </location>
</feature>
<dbReference type="SUPFAM" id="SSF51621">
    <property type="entry name" value="Phosphoenolpyruvate/pyruvate domain"/>
    <property type="match status" value="1"/>
</dbReference>
<feature type="binding site" evidence="18">
    <location>
        <position position="334"/>
    </location>
    <ligand>
        <name>phosphoenolpyruvate</name>
        <dbReference type="ChEBI" id="CHEBI:58702"/>
    </ligand>
</feature>
<keyword evidence="20" id="KW-0175">Coiled coil</keyword>
<comment type="cofactor">
    <cofactor evidence="2 16 19">
        <name>Mg(2+)</name>
        <dbReference type="ChEBI" id="CHEBI:18420"/>
    </cofactor>
</comment>
<dbReference type="EC" id="2.7.3.9" evidence="5 16"/>
<dbReference type="NCBIfam" id="TIGR01417">
    <property type="entry name" value="PTS_I_fam"/>
    <property type="match status" value="1"/>
</dbReference>
<gene>
    <name evidence="24" type="primary">ptsP</name>
    <name evidence="24" type="ORF">E6K79_00465</name>
</gene>
<dbReference type="EMBL" id="VBOZ01000002">
    <property type="protein sequence ID" value="TMQ67250.1"/>
    <property type="molecule type" value="Genomic_DNA"/>
</dbReference>
<evidence type="ECO:0000313" key="25">
    <source>
        <dbReference type="Proteomes" id="UP000317691"/>
    </source>
</evidence>
<dbReference type="Gene3D" id="1.10.274.10">
    <property type="entry name" value="PtsI, HPr-binding domain"/>
    <property type="match status" value="1"/>
</dbReference>
<protein>
    <recommendedName>
        <fullName evidence="6 16">Phosphoenolpyruvate-protein phosphotransferase</fullName>
        <ecNumber evidence="5 16">2.7.3.9</ecNumber>
    </recommendedName>
    <alternativeName>
        <fullName evidence="15 16">Phosphotransferase system, enzyme I</fullName>
    </alternativeName>
</protein>
<dbReference type="InterPro" id="IPR008279">
    <property type="entry name" value="PEP-util_enz_mobile_dom"/>
</dbReference>
<evidence type="ECO:0000256" key="10">
    <source>
        <dbReference type="ARBA" id="ARBA00022679"/>
    </source>
</evidence>
<evidence type="ECO:0000256" key="3">
    <source>
        <dbReference type="ARBA" id="ARBA00004496"/>
    </source>
</evidence>
<evidence type="ECO:0000259" key="23">
    <source>
        <dbReference type="Pfam" id="PF05524"/>
    </source>
</evidence>
<evidence type="ECO:0000256" key="12">
    <source>
        <dbReference type="ARBA" id="ARBA00022723"/>
    </source>
</evidence>
<evidence type="ECO:0000256" key="9">
    <source>
        <dbReference type="ARBA" id="ARBA00022597"/>
    </source>
</evidence>
<evidence type="ECO:0000256" key="5">
    <source>
        <dbReference type="ARBA" id="ARBA00012232"/>
    </source>
</evidence>
<evidence type="ECO:0000256" key="11">
    <source>
        <dbReference type="ARBA" id="ARBA00022683"/>
    </source>
</evidence>
<feature type="binding site" evidence="18">
    <location>
        <position position="467"/>
    </location>
    <ligand>
        <name>phosphoenolpyruvate</name>
        <dbReference type="ChEBI" id="CHEBI:58702"/>
    </ligand>
</feature>
<dbReference type="AlphaFoldDB" id="A0A538TUE7"/>
<dbReference type="InterPro" id="IPR040442">
    <property type="entry name" value="Pyrv_kinase-like_dom_sf"/>
</dbReference>
<feature type="domain" description="PEP-utilising enzyme C-terminal" evidence="22">
    <location>
        <begin position="254"/>
        <end position="541"/>
    </location>
</feature>
<dbReference type="GO" id="GO:0046872">
    <property type="term" value="F:metal ion binding"/>
    <property type="evidence" value="ECO:0007669"/>
    <property type="project" value="UniProtKB-KW"/>
</dbReference>
<evidence type="ECO:0000256" key="15">
    <source>
        <dbReference type="ARBA" id="ARBA00033235"/>
    </source>
</evidence>
<keyword evidence="13 16" id="KW-0418">Kinase</keyword>
<evidence type="ECO:0000256" key="17">
    <source>
        <dbReference type="PIRSR" id="PIRSR000732-1"/>
    </source>
</evidence>
<evidence type="ECO:0000256" key="4">
    <source>
        <dbReference type="ARBA" id="ARBA00007837"/>
    </source>
</evidence>
<dbReference type="InterPro" id="IPR000121">
    <property type="entry name" value="PEP_util_C"/>
</dbReference>
<dbReference type="Pfam" id="PF05524">
    <property type="entry name" value="PEP-utilisers_N"/>
    <property type="match status" value="1"/>
</dbReference>
<evidence type="ECO:0000259" key="21">
    <source>
        <dbReference type="Pfam" id="PF00391"/>
    </source>
</evidence>
<dbReference type="Gene3D" id="3.50.30.10">
    <property type="entry name" value="Phosphohistidine domain"/>
    <property type="match status" value="1"/>
</dbReference>
<evidence type="ECO:0000256" key="14">
    <source>
        <dbReference type="ARBA" id="ARBA00022842"/>
    </source>
</evidence>
<sequence>MTVLTGIPASPGIGVGPVHIVDHEEIEVQDGQIAPDQVAAEQERLKAALRASQEEVRDLRAKIALETGEEHARILDAQVAILEDPDALEQAIEAVRKERRSAAWCYRRILGAVAARLDEADGQYYRDRALDIRDVRRRVLAHLGGVRSYTLSDLRVPSLIVASDIPPSEMALAPRDKILGFATDLGGRTSHTAIMARARGIPAVVGLKQAMRTAREGAVALVDGTRGVAIFDPEPEVLQEHVRKQRHYQDLAKNLAALKDQACVTLDGRRVHLGANLEVPEELPSLLENGAEGVGLYRTEFFYLSRATLPTEEAQYNAYRTIAEAMAPRPVVIRTLDVGGDKFASYLGTPVERNPFLGMRGLRFSLKREDIFRTQLRAILRATAHGNVKVMFPMVVGLEDFRKARAVVEQVRQDLKREKVAMAERVPLGVMVETPAAVFAIDLLASESDFVSIGTNDLIQYALAVDRGNEAIAEVYEPLHPAVLRAVRAVVQAGERRPIPVGICGEMAGEPLYAVLLLGLGLTDFSVSPFLVPEIKTILRASTYAEASELAQRCLTLPTPTEVRAVVTEHMSRRFPQHFAA</sequence>
<evidence type="ECO:0000256" key="20">
    <source>
        <dbReference type="SAM" id="Coils"/>
    </source>
</evidence>
<feature type="active site" description="Tele-phosphohistidine intermediate" evidence="17">
    <location>
        <position position="191"/>
    </location>
</feature>
<feature type="binding site" evidence="19">
    <location>
        <position position="433"/>
    </location>
    <ligand>
        <name>Mg(2+)</name>
        <dbReference type="ChEBI" id="CHEBI:18420"/>
    </ligand>
</feature>